<organism evidence="1 2">
    <name type="scientific">Roridomyces roridus</name>
    <dbReference type="NCBI Taxonomy" id="1738132"/>
    <lineage>
        <taxon>Eukaryota</taxon>
        <taxon>Fungi</taxon>
        <taxon>Dikarya</taxon>
        <taxon>Basidiomycota</taxon>
        <taxon>Agaricomycotina</taxon>
        <taxon>Agaricomycetes</taxon>
        <taxon>Agaricomycetidae</taxon>
        <taxon>Agaricales</taxon>
        <taxon>Marasmiineae</taxon>
        <taxon>Mycenaceae</taxon>
        <taxon>Roridomyces</taxon>
    </lineage>
</organism>
<evidence type="ECO:0000313" key="1">
    <source>
        <dbReference type="EMBL" id="KAJ7636853.1"/>
    </source>
</evidence>
<sequence>MSYWSRIPAELQHEITAYNADDMDTLRALCLASKTTRPFAITHLFSVIRFSCVEDFAWWIEMLGRTPVLTSIVKQVKILGNDVPRRLNRSRRRILPTVTKLSGNQIIPAFPHLPHVHSVEYNGPGILDIAVQSAPLFPRMHKLQLVNIAFPSFHRLTELVGSCGLLTWLAFDTVRVESLEPESPHQVPNLTGLTQLFVKNCQSQLDKWILRLIALYQPLGLRTLVLERPDKTSACIVTTAKKLLRLCTSSLVNLTLDSIFMHTGTYGALHGSFDLLLRLPVFTALDSLTIWLSYRAAHVIGQIQGPAPKLTRLSFRFPLYKPEYERNLEAFDTLLESVLPQNTSQSLKISISKKFPLCRRIAFHFCAPRDSELHYRRGMRRQMEWRLIHRLEVTAGSDIEKYLQIEWLDEDFRPIVYRDNGKPPWTATWFTHCYPEPETEASDVE</sequence>
<gene>
    <name evidence="1" type="ORF">FB45DRAFT_1056124</name>
</gene>
<reference evidence="1" key="1">
    <citation type="submission" date="2023-03" db="EMBL/GenBank/DDBJ databases">
        <title>Massive genome expansion in bonnet fungi (Mycena s.s.) driven by repeated elements and novel gene families across ecological guilds.</title>
        <authorList>
            <consortium name="Lawrence Berkeley National Laboratory"/>
            <person name="Harder C.B."/>
            <person name="Miyauchi S."/>
            <person name="Viragh M."/>
            <person name="Kuo A."/>
            <person name="Thoen E."/>
            <person name="Andreopoulos B."/>
            <person name="Lu D."/>
            <person name="Skrede I."/>
            <person name="Drula E."/>
            <person name="Henrissat B."/>
            <person name="Morin E."/>
            <person name="Kohler A."/>
            <person name="Barry K."/>
            <person name="LaButti K."/>
            <person name="Morin E."/>
            <person name="Salamov A."/>
            <person name="Lipzen A."/>
            <person name="Mereny Z."/>
            <person name="Hegedus B."/>
            <person name="Baldrian P."/>
            <person name="Stursova M."/>
            <person name="Weitz H."/>
            <person name="Taylor A."/>
            <person name="Grigoriev I.V."/>
            <person name="Nagy L.G."/>
            <person name="Martin F."/>
            <person name="Kauserud H."/>
        </authorList>
    </citation>
    <scope>NUCLEOTIDE SEQUENCE</scope>
    <source>
        <strain evidence="1">9284</strain>
    </source>
</reference>
<comment type="caution">
    <text evidence="1">The sequence shown here is derived from an EMBL/GenBank/DDBJ whole genome shotgun (WGS) entry which is preliminary data.</text>
</comment>
<dbReference type="EMBL" id="JARKIF010000006">
    <property type="protein sequence ID" value="KAJ7636853.1"/>
    <property type="molecule type" value="Genomic_DNA"/>
</dbReference>
<proteinExistence type="predicted"/>
<evidence type="ECO:0000313" key="2">
    <source>
        <dbReference type="Proteomes" id="UP001221142"/>
    </source>
</evidence>
<dbReference type="AlphaFoldDB" id="A0AAD7FQ16"/>
<keyword evidence="2" id="KW-1185">Reference proteome</keyword>
<name>A0AAD7FQ16_9AGAR</name>
<protein>
    <submittedName>
        <fullName evidence="1">Uncharacterized protein</fullName>
    </submittedName>
</protein>
<accession>A0AAD7FQ16</accession>
<dbReference type="SUPFAM" id="SSF52047">
    <property type="entry name" value="RNI-like"/>
    <property type="match status" value="1"/>
</dbReference>
<dbReference type="Proteomes" id="UP001221142">
    <property type="component" value="Unassembled WGS sequence"/>
</dbReference>